<dbReference type="PANTHER" id="PTHR42951">
    <property type="entry name" value="METALLO-BETA-LACTAMASE DOMAIN-CONTAINING"/>
    <property type="match status" value="1"/>
</dbReference>
<dbReference type="CDD" id="cd06262">
    <property type="entry name" value="metallo-hydrolase-like_MBL-fold"/>
    <property type="match status" value="1"/>
</dbReference>
<reference evidence="2 3" key="1">
    <citation type="journal article" date="2016" name="Mol. Biol. Evol.">
        <title>Comparative Genomics of Early-Diverging Mushroom-Forming Fungi Provides Insights into the Origins of Lignocellulose Decay Capabilities.</title>
        <authorList>
            <person name="Nagy L.G."/>
            <person name="Riley R."/>
            <person name="Tritt A."/>
            <person name="Adam C."/>
            <person name="Daum C."/>
            <person name="Floudas D."/>
            <person name="Sun H."/>
            <person name="Yadav J.S."/>
            <person name="Pangilinan J."/>
            <person name="Larsson K.H."/>
            <person name="Matsuura K."/>
            <person name="Barry K."/>
            <person name="Labutti K."/>
            <person name="Kuo R."/>
            <person name="Ohm R.A."/>
            <person name="Bhattacharya S.S."/>
            <person name="Shirouzu T."/>
            <person name="Yoshinaga Y."/>
            <person name="Martin F.M."/>
            <person name="Grigoriev I.V."/>
            <person name="Hibbett D.S."/>
        </authorList>
    </citation>
    <scope>NUCLEOTIDE SEQUENCE [LARGE SCALE GENOMIC DNA]</scope>
    <source>
        <strain evidence="2 3">HHB14362 ss-1</strain>
    </source>
</reference>
<dbReference type="InterPro" id="IPR036866">
    <property type="entry name" value="RibonucZ/Hydroxyglut_hydro"/>
</dbReference>
<feature type="domain" description="Metallo-beta-lactamase" evidence="1">
    <location>
        <begin position="48"/>
        <end position="270"/>
    </location>
</feature>
<dbReference type="InParanoid" id="A0A165VMK5"/>
<dbReference type="AlphaFoldDB" id="A0A165VMK5"/>
<evidence type="ECO:0000313" key="3">
    <source>
        <dbReference type="Proteomes" id="UP000076761"/>
    </source>
</evidence>
<accession>A0A165VMK5</accession>
<evidence type="ECO:0000259" key="1">
    <source>
        <dbReference type="SMART" id="SM00849"/>
    </source>
</evidence>
<dbReference type="OrthoDB" id="3341310at2759"/>
<organism evidence="2 3">
    <name type="scientific">Neolentinus lepideus HHB14362 ss-1</name>
    <dbReference type="NCBI Taxonomy" id="1314782"/>
    <lineage>
        <taxon>Eukaryota</taxon>
        <taxon>Fungi</taxon>
        <taxon>Dikarya</taxon>
        <taxon>Basidiomycota</taxon>
        <taxon>Agaricomycotina</taxon>
        <taxon>Agaricomycetes</taxon>
        <taxon>Gloeophyllales</taxon>
        <taxon>Gloeophyllaceae</taxon>
        <taxon>Neolentinus</taxon>
    </lineage>
</organism>
<dbReference type="SMART" id="SM00849">
    <property type="entry name" value="Lactamase_B"/>
    <property type="match status" value="1"/>
</dbReference>
<dbReference type="Proteomes" id="UP000076761">
    <property type="component" value="Unassembled WGS sequence"/>
</dbReference>
<dbReference type="InterPro" id="IPR001279">
    <property type="entry name" value="Metallo-B-lactamas"/>
</dbReference>
<dbReference type="Gene3D" id="3.60.15.10">
    <property type="entry name" value="Ribonuclease Z/Hydroxyacylglutathione hydrolase-like"/>
    <property type="match status" value="1"/>
</dbReference>
<dbReference type="Pfam" id="PF00753">
    <property type="entry name" value="Lactamase_B"/>
    <property type="match status" value="1"/>
</dbReference>
<dbReference type="STRING" id="1314782.A0A165VMK5"/>
<name>A0A165VMK5_9AGAM</name>
<keyword evidence="3" id="KW-1185">Reference proteome</keyword>
<protein>
    <recommendedName>
        <fullName evidence="1">Metallo-beta-lactamase domain-containing protein</fullName>
    </recommendedName>
</protein>
<dbReference type="EMBL" id="KV425553">
    <property type="protein sequence ID" value="KZT29898.1"/>
    <property type="molecule type" value="Genomic_DNA"/>
</dbReference>
<dbReference type="InterPro" id="IPR050855">
    <property type="entry name" value="NDM-1-like"/>
</dbReference>
<dbReference type="PANTHER" id="PTHR42951:SF4">
    <property type="entry name" value="ACYL-COENZYME A THIOESTERASE MBLAC2"/>
    <property type="match status" value="1"/>
</dbReference>
<proteinExistence type="predicted"/>
<sequence length="337" mass="37549">MGVKEFGRHARARAIGMSLNPGRSAFTCTAFSQNTFLIVETDDIYSERPFIYAILRPEAGFILLIDTGCGGASTRPDIEIKRLRDFIETVEIPDNNNKPLNANGHFGYVVALSHCHYDHILGIEPFAAASDESGFIQIVVSSRSPSFISPSSLPEHSLCNALNIRVPCYAPILVPHFHRITGRSPSDKHQDLGLTVLHTPGHTPDSMAIWDERKAVIYVGDTLYEDEPIIFPKEGSIVVWLDTIDFLISFVESQRTQRSVPTEVLISCGHATAFKPALSVLRDAKVYIQNVVSGKEKERGRRDKRGETNVEYGEVGDRFRLVCPERLVKEAALDRRS</sequence>
<dbReference type="SUPFAM" id="SSF56281">
    <property type="entry name" value="Metallo-hydrolase/oxidoreductase"/>
    <property type="match status" value="1"/>
</dbReference>
<evidence type="ECO:0000313" key="2">
    <source>
        <dbReference type="EMBL" id="KZT29898.1"/>
    </source>
</evidence>
<gene>
    <name evidence="2" type="ORF">NEOLEDRAFT_484540</name>
</gene>